<organism evidence="1 2">
    <name type="scientific">Racocetra persica</name>
    <dbReference type="NCBI Taxonomy" id="160502"/>
    <lineage>
        <taxon>Eukaryota</taxon>
        <taxon>Fungi</taxon>
        <taxon>Fungi incertae sedis</taxon>
        <taxon>Mucoromycota</taxon>
        <taxon>Glomeromycotina</taxon>
        <taxon>Glomeromycetes</taxon>
        <taxon>Diversisporales</taxon>
        <taxon>Gigasporaceae</taxon>
        <taxon>Racocetra</taxon>
    </lineage>
</organism>
<evidence type="ECO:0000313" key="1">
    <source>
        <dbReference type="EMBL" id="CAG8521894.1"/>
    </source>
</evidence>
<feature type="non-terminal residue" evidence="1">
    <location>
        <position position="1"/>
    </location>
</feature>
<gene>
    <name evidence="1" type="ORF">RPERSI_LOCUS2740</name>
</gene>
<evidence type="ECO:0000313" key="2">
    <source>
        <dbReference type="Proteomes" id="UP000789920"/>
    </source>
</evidence>
<keyword evidence="2" id="KW-1185">Reference proteome</keyword>
<comment type="caution">
    <text evidence="1">The sequence shown here is derived from an EMBL/GenBank/DDBJ whole genome shotgun (WGS) entry which is preliminary data.</text>
</comment>
<dbReference type="Proteomes" id="UP000789920">
    <property type="component" value="Unassembled WGS sequence"/>
</dbReference>
<reference evidence="1" key="1">
    <citation type="submission" date="2021-06" db="EMBL/GenBank/DDBJ databases">
        <authorList>
            <person name="Kallberg Y."/>
            <person name="Tangrot J."/>
            <person name="Rosling A."/>
        </authorList>
    </citation>
    <scope>NUCLEOTIDE SEQUENCE</scope>
    <source>
        <strain evidence="1">MA461A</strain>
    </source>
</reference>
<protein>
    <submittedName>
        <fullName evidence="1">4179_t:CDS:1</fullName>
    </submittedName>
</protein>
<dbReference type="EMBL" id="CAJVQC010003126">
    <property type="protein sequence ID" value="CAG8521894.1"/>
    <property type="molecule type" value="Genomic_DNA"/>
</dbReference>
<sequence>IKLYLHMAQFLFNYTITASIAAKVNDNSSGFSVFMEMTPIQSEINKIYQDEYLHCALDHDKTRSTTTSFKKLFGCNECKEYYTDNNIIHNYLASTSEELQ</sequence>
<proteinExistence type="predicted"/>
<name>A0ACA9LE69_9GLOM</name>
<accession>A0ACA9LE69</accession>